<dbReference type="Gene3D" id="3.90.660.10">
    <property type="match status" value="1"/>
</dbReference>
<dbReference type="Pfam" id="PF01593">
    <property type="entry name" value="Amino_oxidase"/>
    <property type="match status" value="1"/>
</dbReference>
<dbReference type="PANTHER" id="PTHR10742:SF410">
    <property type="entry name" value="LYSINE-SPECIFIC HISTONE DEMETHYLASE 2"/>
    <property type="match status" value="1"/>
</dbReference>
<dbReference type="InterPro" id="IPR002937">
    <property type="entry name" value="Amino_oxidase"/>
</dbReference>
<accession>A0A8H6DE33</accession>
<evidence type="ECO:0000313" key="3">
    <source>
        <dbReference type="Proteomes" id="UP000532311"/>
    </source>
</evidence>
<keyword evidence="3" id="KW-1185">Reference proteome</keyword>
<dbReference type="SUPFAM" id="SSF54373">
    <property type="entry name" value="FAD-linked reductases, C-terminal domain"/>
    <property type="match status" value="1"/>
</dbReference>
<sequence length="614" mass="69077">MADYYNLDRLEFLTHEIHSESTIPLIQYFIECKEDDGTGSEKLFHRVKGKIGHRDREIPDEAVQLQDIFLSLIANGLRKGDEKLNGKPTVTIVGAGVSGLCAGYELKKAGFKVTILEASSRVGGRVKTFREPTFARGLHGEGGAMRIPANHYLLHKYIENFGLKDELFDFEMKNKFIYISGYGETITYDHFNDLLSNRDKKLLKLFPGLRECEKGKTCDDLFTHAVKPVVKLFWEVYKREATQPKIPEKYDYGAVKKAYAAITEEFDKYTLRSYLTDVAGWTEDALNLYDLGNAHVVFENGFIESFKDAFLSSNKGGDQAGMKQLQQGMDAVPNAFVSTKREQGKSSIHKDSLVDDIIYGARVTEIGEAEMEKPQVPLQPKIKVTYEVTANSLKTSITSDYLILAIPYTAQRTIAKSKPFAPLQEMAVRDVRYVEVTKILLQYKTRWWEEVFGRAKQGKDGGLVSDLPIRYTMFPVTEKNSQFEHSNRGVIMAAYTFEQDATILGSLSPDRRIQIAAENLNRIFPGAKSLDLLEAGASQVFPADELAGGSAFCYFGPMQKTKFLNVMQKPDWENRVFFAGEQASFTHGWIQGAFEAGLRCVLQIWSAAVEGKAQ</sequence>
<dbReference type="SUPFAM" id="SSF51905">
    <property type="entry name" value="FAD/NAD(P)-binding domain"/>
    <property type="match status" value="1"/>
</dbReference>
<dbReference type="InterPro" id="IPR036188">
    <property type="entry name" value="FAD/NAD-bd_sf"/>
</dbReference>
<dbReference type="AlphaFoldDB" id="A0A8H6DE33"/>
<protein>
    <submittedName>
        <fullName evidence="2">Amino-acid oxidase</fullName>
    </submittedName>
</protein>
<dbReference type="Gene3D" id="1.10.10.1620">
    <property type="match status" value="1"/>
</dbReference>
<organism evidence="2 3">
    <name type="scientific">Fusarium globosum</name>
    <dbReference type="NCBI Taxonomy" id="78864"/>
    <lineage>
        <taxon>Eukaryota</taxon>
        <taxon>Fungi</taxon>
        <taxon>Dikarya</taxon>
        <taxon>Ascomycota</taxon>
        <taxon>Pezizomycotina</taxon>
        <taxon>Sordariomycetes</taxon>
        <taxon>Hypocreomycetidae</taxon>
        <taxon>Hypocreales</taxon>
        <taxon>Nectriaceae</taxon>
        <taxon>Fusarium</taxon>
        <taxon>Fusarium fujikuroi species complex</taxon>
    </lineage>
</organism>
<dbReference type="GO" id="GO:0016491">
    <property type="term" value="F:oxidoreductase activity"/>
    <property type="evidence" value="ECO:0007669"/>
    <property type="project" value="InterPro"/>
</dbReference>
<dbReference type="Proteomes" id="UP000532311">
    <property type="component" value="Unassembled WGS sequence"/>
</dbReference>
<reference evidence="2 3" key="1">
    <citation type="submission" date="2020-05" db="EMBL/GenBank/DDBJ databases">
        <title>Identification and distribution of gene clusters putatively required for synthesis of sphingolipid metabolism inhibitors in phylogenetically diverse species of the filamentous fungus Fusarium.</title>
        <authorList>
            <person name="Kim H.-S."/>
            <person name="Busman M."/>
            <person name="Brown D.W."/>
            <person name="Divon H."/>
            <person name="Uhlig S."/>
            <person name="Proctor R.H."/>
        </authorList>
    </citation>
    <scope>NUCLEOTIDE SEQUENCE [LARGE SCALE GENOMIC DNA]</scope>
    <source>
        <strain evidence="2 3">NRRL 26131</strain>
    </source>
</reference>
<dbReference type="EMBL" id="JAAQPF010000154">
    <property type="protein sequence ID" value="KAF5713145.1"/>
    <property type="molecule type" value="Genomic_DNA"/>
</dbReference>
<dbReference type="Gene3D" id="3.50.50.60">
    <property type="entry name" value="FAD/NAD(P)-binding domain"/>
    <property type="match status" value="1"/>
</dbReference>
<evidence type="ECO:0000313" key="2">
    <source>
        <dbReference type="EMBL" id="KAF5713145.1"/>
    </source>
</evidence>
<dbReference type="Gene3D" id="1.10.405.10">
    <property type="entry name" value="Guanine Nucleotide Dissociation Inhibitor, domain 1"/>
    <property type="match status" value="1"/>
</dbReference>
<comment type="caution">
    <text evidence="2">The sequence shown here is derived from an EMBL/GenBank/DDBJ whole genome shotgun (WGS) entry which is preliminary data.</text>
</comment>
<gene>
    <name evidence="2" type="ORF">FGLOB1_4152</name>
</gene>
<name>A0A8H6DE33_9HYPO</name>
<feature type="domain" description="Amine oxidase" evidence="1">
    <location>
        <begin position="97"/>
        <end position="601"/>
    </location>
</feature>
<dbReference type="PANTHER" id="PTHR10742">
    <property type="entry name" value="FLAVIN MONOAMINE OXIDASE"/>
    <property type="match status" value="1"/>
</dbReference>
<dbReference type="InterPro" id="IPR050281">
    <property type="entry name" value="Flavin_monoamine_oxidase"/>
</dbReference>
<proteinExistence type="predicted"/>
<evidence type="ECO:0000259" key="1">
    <source>
        <dbReference type="Pfam" id="PF01593"/>
    </source>
</evidence>